<dbReference type="InterPro" id="IPR006145">
    <property type="entry name" value="PsdUridine_synth_RsuA/RluA"/>
</dbReference>
<dbReference type="HOGENOM" id="CLU_024979_1_2_9"/>
<evidence type="ECO:0000256" key="4">
    <source>
        <dbReference type="RuleBase" id="RU003887"/>
    </source>
</evidence>
<dbReference type="Gene3D" id="3.10.290.10">
    <property type="entry name" value="RNA-binding S4 domain"/>
    <property type="match status" value="1"/>
</dbReference>
<dbReference type="FunFam" id="3.10.290.10:FF:000003">
    <property type="entry name" value="Pseudouridine synthase"/>
    <property type="match status" value="1"/>
</dbReference>
<dbReference type="EC" id="5.4.99.-" evidence="4"/>
<dbReference type="InterPro" id="IPR020103">
    <property type="entry name" value="PsdUridine_synth_cat_dom_sf"/>
</dbReference>
<accession>H3NN64</accession>
<dbReference type="Gene3D" id="3.30.70.580">
    <property type="entry name" value="Pseudouridine synthase I, catalytic domain, N-terminal subdomain"/>
    <property type="match status" value="1"/>
</dbReference>
<dbReference type="InterPro" id="IPR020094">
    <property type="entry name" value="TruA/RsuA/RluB/E/F_N"/>
</dbReference>
<dbReference type="InterPro" id="IPR018496">
    <property type="entry name" value="PsdUridine_synth_RsuA/RluB_CS"/>
</dbReference>
<dbReference type="InterPro" id="IPR042092">
    <property type="entry name" value="PsdUridine_s_RsuA/RluB/E/F_cat"/>
</dbReference>
<dbReference type="InterPro" id="IPR036986">
    <property type="entry name" value="S4_RNA-bd_sf"/>
</dbReference>
<keyword evidence="7" id="KW-1185">Reference proteome</keyword>
<organism evidence="6 7">
    <name type="scientific">Helcococcus kunzii ATCC 51366</name>
    <dbReference type="NCBI Taxonomy" id="883114"/>
    <lineage>
        <taxon>Bacteria</taxon>
        <taxon>Bacillati</taxon>
        <taxon>Bacillota</taxon>
        <taxon>Tissierellia</taxon>
        <taxon>Tissierellales</taxon>
        <taxon>Peptoniphilaceae</taxon>
        <taxon>Helcococcus</taxon>
    </lineage>
</organism>
<dbReference type="eggNOG" id="COG1187">
    <property type="taxonomic scope" value="Bacteria"/>
</dbReference>
<dbReference type="Proteomes" id="UP000004191">
    <property type="component" value="Unassembled WGS sequence"/>
</dbReference>
<dbReference type="InterPro" id="IPR002942">
    <property type="entry name" value="S4_RNA-bd"/>
</dbReference>
<name>H3NN64_9FIRM</name>
<reference evidence="6 7" key="1">
    <citation type="submission" date="2012-01" db="EMBL/GenBank/DDBJ databases">
        <title>The Genome Sequence of Helcococcus kunzii ATCC 51366.</title>
        <authorList>
            <consortium name="The Broad Institute Genome Sequencing Platform"/>
            <person name="Earl A."/>
            <person name="Ward D."/>
            <person name="Feldgarden M."/>
            <person name="Gevers D."/>
            <person name="Huys G."/>
            <person name="Young S.K."/>
            <person name="Zeng Q."/>
            <person name="Gargeya S."/>
            <person name="Fitzgerald M."/>
            <person name="Haas B."/>
            <person name="Abouelleil A."/>
            <person name="Alvarado L."/>
            <person name="Arachchi H.M."/>
            <person name="Berlin A."/>
            <person name="Chapman S.B."/>
            <person name="Gearin G."/>
            <person name="Goldberg J."/>
            <person name="Griggs A."/>
            <person name="Gujja S."/>
            <person name="Hansen M."/>
            <person name="Heiman D."/>
            <person name="Howarth C."/>
            <person name="Larimer J."/>
            <person name="Lui A."/>
            <person name="MacDonald P.J.P."/>
            <person name="McCowen C."/>
            <person name="Montmayeur A."/>
            <person name="Murphy C."/>
            <person name="Neiman D."/>
            <person name="Pearson M."/>
            <person name="Priest M."/>
            <person name="Roberts A."/>
            <person name="Saif S."/>
            <person name="Shea T."/>
            <person name="Sisk P."/>
            <person name="Stolte C."/>
            <person name="Sykes S."/>
            <person name="Wortman J."/>
            <person name="Nusbaum C."/>
            <person name="Birren B."/>
        </authorList>
    </citation>
    <scope>NUCLEOTIDE SEQUENCE [LARGE SCALE GENOMIC DNA]</scope>
    <source>
        <strain evidence="6 7">ATCC 51366</strain>
    </source>
</reference>
<comment type="caution">
    <text evidence="6">The sequence shown here is derived from an EMBL/GenBank/DDBJ whole genome shotgun (WGS) entry which is preliminary data.</text>
</comment>
<dbReference type="GO" id="GO:0003723">
    <property type="term" value="F:RNA binding"/>
    <property type="evidence" value="ECO:0007669"/>
    <property type="project" value="UniProtKB-KW"/>
</dbReference>
<dbReference type="AlphaFoldDB" id="H3NN64"/>
<dbReference type="EMBL" id="AGEI01000020">
    <property type="protein sequence ID" value="EHR34468.1"/>
    <property type="molecule type" value="Genomic_DNA"/>
</dbReference>
<keyword evidence="2 4" id="KW-0413">Isomerase</keyword>
<protein>
    <recommendedName>
        <fullName evidence="4">Pseudouridine synthase</fullName>
        <ecNumber evidence="4">5.4.99.-</ecNumber>
    </recommendedName>
</protein>
<dbReference type="OrthoDB" id="9807213at2"/>
<comment type="similarity">
    <text evidence="1 4">Belongs to the pseudouridine synthase RsuA family.</text>
</comment>
<feature type="domain" description="RNA-binding S4" evidence="5">
    <location>
        <begin position="3"/>
        <end position="64"/>
    </location>
</feature>
<proteinExistence type="inferred from homology"/>
<evidence type="ECO:0000256" key="3">
    <source>
        <dbReference type="PROSITE-ProRule" id="PRU00182"/>
    </source>
</evidence>
<keyword evidence="3" id="KW-0694">RNA-binding</keyword>
<evidence type="ECO:0000313" key="7">
    <source>
        <dbReference type="Proteomes" id="UP000004191"/>
    </source>
</evidence>
<dbReference type="GO" id="GO:0120159">
    <property type="term" value="F:rRNA pseudouridine synthase activity"/>
    <property type="evidence" value="ECO:0007669"/>
    <property type="project" value="UniProtKB-ARBA"/>
</dbReference>
<dbReference type="SUPFAM" id="SSF55120">
    <property type="entry name" value="Pseudouridine synthase"/>
    <property type="match status" value="1"/>
</dbReference>
<dbReference type="Gene3D" id="3.30.70.1560">
    <property type="entry name" value="Alpha-L RNA-binding motif"/>
    <property type="match status" value="1"/>
</dbReference>
<dbReference type="Pfam" id="PF01479">
    <property type="entry name" value="S4"/>
    <property type="match status" value="1"/>
</dbReference>
<evidence type="ECO:0000256" key="2">
    <source>
        <dbReference type="ARBA" id="ARBA00023235"/>
    </source>
</evidence>
<evidence type="ECO:0000256" key="1">
    <source>
        <dbReference type="ARBA" id="ARBA00008348"/>
    </source>
</evidence>
<dbReference type="GO" id="GO:0000455">
    <property type="term" value="P:enzyme-directed rRNA pseudouridine synthesis"/>
    <property type="evidence" value="ECO:0007669"/>
    <property type="project" value="UniProtKB-ARBA"/>
</dbReference>
<dbReference type="CDD" id="cd00165">
    <property type="entry name" value="S4"/>
    <property type="match status" value="1"/>
</dbReference>
<dbReference type="PANTHER" id="PTHR47683">
    <property type="entry name" value="PSEUDOURIDINE SYNTHASE FAMILY PROTEIN-RELATED"/>
    <property type="match status" value="1"/>
</dbReference>
<dbReference type="Pfam" id="PF00849">
    <property type="entry name" value="PseudoU_synth_2"/>
    <property type="match status" value="1"/>
</dbReference>
<dbReference type="InterPro" id="IPR000748">
    <property type="entry name" value="PsdUridine_synth_RsuA/RluB/E/F"/>
</dbReference>
<dbReference type="PROSITE" id="PS01149">
    <property type="entry name" value="PSI_RSU"/>
    <property type="match status" value="1"/>
</dbReference>
<dbReference type="PATRIC" id="fig|883114.3.peg.767"/>
<dbReference type="SUPFAM" id="SSF55174">
    <property type="entry name" value="Alpha-L RNA-binding motif"/>
    <property type="match status" value="1"/>
</dbReference>
<dbReference type="PROSITE" id="PS50889">
    <property type="entry name" value="S4"/>
    <property type="match status" value="1"/>
</dbReference>
<dbReference type="NCBIfam" id="TIGR00093">
    <property type="entry name" value="pseudouridine synthase"/>
    <property type="match status" value="1"/>
</dbReference>
<sequence length="231" mass="26919">MTVRINKFLADAGIASRRKSEKLILDGEISVNGEIMTDLAYQVKNNDIVKYKNKIVKPVNKKYYLMLNKPIDYACTNSKKHDDKIIFDLIDIDTKLFSIGRLDKDSRGLILITNDGDIYNKIIHPRNEIFKRYIVEIDRDFRKEDKYKLESGIDIGGYITTKSKVKILRNKKIQIEISEGKNRQVRRMFAALGYNVIDLNRISIGKINMSKLEIGKYRHLTNNELNYIKQL</sequence>
<evidence type="ECO:0000313" key="6">
    <source>
        <dbReference type="EMBL" id="EHR34468.1"/>
    </source>
</evidence>
<dbReference type="PANTHER" id="PTHR47683:SF2">
    <property type="entry name" value="RNA-BINDING S4 DOMAIN-CONTAINING PROTEIN"/>
    <property type="match status" value="1"/>
</dbReference>
<dbReference type="InterPro" id="IPR050343">
    <property type="entry name" value="RsuA_PseudoU_synthase"/>
</dbReference>
<dbReference type="SMART" id="SM00363">
    <property type="entry name" value="S4"/>
    <property type="match status" value="1"/>
</dbReference>
<dbReference type="STRING" id="883114.HMPREF9709_00775"/>
<gene>
    <name evidence="6" type="ORF">HMPREF9709_00775</name>
</gene>
<evidence type="ECO:0000259" key="5">
    <source>
        <dbReference type="SMART" id="SM00363"/>
    </source>
</evidence>